<dbReference type="PANTHER" id="PTHR36926:SF1">
    <property type="entry name" value="COLICIN V PRODUCTION PROTEIN"/>
    <property type="match status" value="1"/>
</dbReference>
<keyword evidence="8" id="KW-1185">Reference proteome</keyword>
<dbReference type="EMBL" id="VANU01000001">
    <property type="protein sequence ID" value="TLP40701.1"/>
    <property type="molecule type" value="Genomic_DNA"/>
</dbReference>
<dbReference type="OrthoDB" id="5334123at2"/>
<dbReference type="Proteomes" id="UP000308901">
    <property type="component" value="Unassembled WGS sequence"/>
</dbReference>
<comment type="subcellular location">
    <subcellularLocation>
        <location evidence="1">Membrane</location>
        <topology evidence="1">Multi-pass membrane protein</topology>
    </subcellularLocation>
</comment>
<feature type="transmembrane region" description="Helical" evidence="6">
    <location>
        <begin position="105"/>
        <end position="127"/>
    </location>
</feature>
<evidence type="ECO:0000256" key="6">
    <source>
        <dbReference type="SAM" id="Phobius"/>
    </source>
</evidence>
<dbReference type="GO" id="GO:0009403">
    <property type="term" value="P:toxin biosynthetic process"/>
    <property type="evidence" value="ECO:0007669"/>
    <property type="project" value="InterPro"/>
</dbReference>
<evidence type="ECO:0000256" key="3">
    <source>
        <dbReference type="ARBA" id="ARBA00022989"/>
    </source>
</evidence>
<feature type="compositionally biased region" description="Polar residues" evidence="5">
    <location>
        <begin position="239"/>
        <end position="248"/>
    </location>
</feature>
<dbReference type="InterPro" id="IPR003825">
    <property type="entry name" value="Colicin-V_CvpA"/>
</dbReference>
<feature type="transmembrane region" description="Helical" evidence="6">
    <location>
        <begin position="69"/>
        <end position="93"/>
    </location>
</feature>
<feature type="region of interest" description="Disordered" evidence="5">
    <location>
        <begin position="232"/>
        <end position="255"/>
    </location>
</feature>
<proteinExistence type="predicted"/>
<dbReference type="GO" id="GO:0016020">
    <property type="term" value="C:membrane"/>
    <property type="evidence" value="ECO:0007669"/>
    <property type="project" value="UniProtKB-SubCell"/>
</dbReference>
<dbReference type="PANTHER" id="PTHR36926">
    <property type="entry name" value="COLICIN V PRODUCTION PROTEIN"/>
    <property type="match status" value="1"/>
</dbReference>
<dbReference type="InterPro" id="IPR052719">
    <property type="entry name" value="CvpA-like"/>
</dbReference>
<reference evidence="7 8" key="1">
    <citation type="submission" date="2019-05" db="EMBL/GenBank/DDBJ databases">
        <title>Arcobacter sp. nov., isolated from sea sediment.</title>
        <authorList>
            <person name="Kim W."/>
        </authorList>
    </citation>
    <scope>NUCLEOTIDE SEQUENCE [LARGE SCALE GENOMIC DNA]</scope>
    <source>
        <strain evidence="7 8">CAU 1517</strain>
    </source>
</reference>
<protein>
    <submittedName>
        <fullName evidence="7">CvpA family protein</fullName>
    </submittedName>
</protein>
<accession>A0A5R8Y4C5</accession>
<evidence type="ECO:0000256" key="1">
    <source>
        <dbReference type="ARBA" id="ARBA00004141"/>
    </source>
</evidence>
<dbReference type="RefSeq" id="WP_138151015.1">
    <property type="nucleotide sequence ID" value="NZ_VANU01000001.1"/>
</dbReference>
<evidence type="ECO:0000313" key="7">
    <source>
        <dbReference type="EMBL" id="TLP40701.1"/>
    </source>
</evidence>
<sequence length="255" mass="28075">MQNFTVFDIVIVSITVLLGLKGLLRGFIKEIFGLVGIIGGIFIASRLAGDIGNAIAPLLALENQATIKLIGFVIGLVGFWAIIYILGIILSKIFQASGLGLFDRILGFFFGSAKIFLIFSVIVYALYQVNSFKDLMDTKVGKSVTFPFLLSTGGFIVKLDANDFMKKVEEKITPKKENEVIEEDDDLLKQKSIKEELSDTVKGMKEATIKSSEEVVDAVKKTVNKKVDEIAKEIKNNPLPESTPTQEDTNTEKTE</sequence>
<evidence type="ECO:0000256" key="2">
    <source>
        <dbReference type="ARBA" id="ARBA00022692"/>
    </source>
</evidence>
<evidence type="ECO:0000256" key="5">
    <source>
        <dbReference type="SAM" id="MobiDB-lite"/>
    </source>
</evidence>
<gene>
    <name evidence="7" type="ORF">FDK22_01420</name>
</gene>
<evidence type="ECO:0000256" key="4">
    <source>
        <dbReference type="ARBA" id="ARBA00023136"/>
    </source>
</evidence>
<feature type="transmembrane region" description="Helical" evidence="6">
    <location>
        <begin position="31"/>
        <end position="49"/>
    </location>
</feature>
<feature type="transmembrane region" description="Helical" evidence="6">
    <location>
        <begin position="6"/>
        <end position="24"/>
    </location>
</feature>
<keyword evidence="2 6" id="KW-0812">Transmembrane</keyword>
<dbReference type="Pfam" id="PF02674">
    <property type="entry name" value="Colicin_V"/>
    <property type="match status" value="1"/>
</dbReference>
<keyword evidence="4 6" id="KW-0472">Membrane</keyword>
<keyword evidence="3 6" id="KW-1133">Transmembrane helix</keyword>
<evidence type="ECO:0000313" key="8">
    <source>
        <dbReference type="Proteomes" id="UP000308901"/>
    </source>
</evidence>
<organism evidence="7 8">
    <name type="scientific">Arcobacter arenosus</name>
    <dbReference type="NCBI Taxonomy" id="2576037"/>
    <lineage>
        <taxon>Bacteria</taxon>
        <taxon>Pseudomonadati</taxon>
        <taxon>Campylobacterota</taxon>
        <taxon>Epsilonproteobacteria</taxon>
        <taxon>Campylobacterales</taxon>
        <taxon>Arcobacteraceae</taxon>
        <taxon>Arcobacter</taxon>
    </lineage>
</organism>
<name>A0A5R8Y4C5_9BACT</name>
<dbReference type="AlphaFoldDB" id="A0A5R8Y4C5"/>
<comment type="caution">
    <text evidence="7">The sequence shown here is derived from an EMBL/GenBank/DDBJ whole genome shotgun (WGS) entry which is preliminary data.</text>
</comment>